<feature type="transmembrane region" description="Helical" evidence="1">
    <location>
        <begin position="61"/>
        <end position="81"/>
    </location>
</feature>
<dbReference type="AlphaFoldDB" id="W2SPF2"/>
<dbReference type="Proteomes" id="UP000053676">
    <property type="component" value="Unassembled WGS sequence"/>
</dbReference>
<dbReference type="EMBL" id="KI668569">
    <property type="protein sequence ID" value="ETN71393.1"/>
    <property type="molecule type" value="Genomic_DNA"/>
</dbReference>
<keyword evidence="3" id="KW-1185">Reference proteome</keyword>
<reference evidence="3" key="1">
    <citation type="journal article" date="2014" name="Nat. Genet.">
        <title>Genome of the human hookworm Necator americanus.</title>
        <authorList>
            <person name="Tang Y.T."/>
            <person name="Gao X."/>
            <person name="Rosa B.A."/>
            <person name="Abubucker S."/>
            <person name="Hallsworth-Pepin K."/>
            <person name="Martin J."/>
            <person name="Tyagi R."/>
            <person name="Heizer E."/>
            <person name="Zhang X."/>
            <person name="Bhonagiri-Palsikar V."/>
            <person name="Minx P."/>
            <person name="Warren W.C."/>
            <person name="Wang Q."/>
            <person name="Zhan B."/>
            <person name="Hotez P.J."/>
            <person name="Sternberg P.W."/>
            <person name="Dougall A."/>
            <person name="Gaze S.T."/>
            <person name="Mulvenna J."/>
            <person name="Sotillo J."/>
            <person name="Ranganathan S."/>
            <person name="Rabelo E.M."/>
            <person name="Wilson R.K."/>
            <person name="Felgner P.L."/>
            <person name="Bethony J."/>
            <person name="Hawdon J.M."/>
            <person name="Gasser R.B."/>
            <person name="Loukas A."/>
            <person name="Mitreva M."/>
        </authorList>
    </citation>
    <scope>NUCLEOTIDE SEQUENCE [LARGE SCALE GENOMIC DNA]</scope>
</reference>
<name>W2SPF2_NECAM</name>
<proteinExistence type="predicted"/>
<evidence type="ECO:0000313" key="3">
    <source>
        <dbReference type="Proteomes" id="UP000053676"/>
    </source>
</evidence>
<gene>
    <name evidence="2" type="ORF">NECAME_19365</name>
</gene>
<accession>W2SPF2</accession>
<keyword evidence="1" id="KW-0812">Transmembrane</keyword>
<keyword evidence="1" id="KW-1133">Transmembrane helix</keyword>
<keyword evidence="1" id="KW-0472">Membrane</keyword>
<protein>
    <submittedName>
        <fullName evidence="2">Uncharacterized protein</fullName>
    </submittedName>
</protein>
<organism evidence="2 3">
    <name type="scientific">Necator americanus</name>
    <name type="common">Human hookworm</name>
    <dbReference type="NCBI Taxonomy" id="51031"/>
    <lineage>
        <taxon>Eukaryota</taxon>
        <taxon>Metazoa</taxon>
        <taxon>Ecdysozoa</taxon>
        <taxon>Nematoda</taxon>
        <taxon>Chromadorea</taxon>
        <taxon>Rhabditida</taxon>
        <taxon>Rhabditina</taxon>
        <taxon>Rhabditomorpha</taxon>
        <taxon>Strongyloidea</taxon>
        <taxon>Ancylostomatidae</taxon>
        <taxon>Bunostominae</taxon>
        <taxon>Necator</taxon>
    </lineage>
</organism>
<dbReference type="KEGG" id="nai:NECAME_19365"/>
<evidence type="ECO:0000313" key="2">
    <source>
        <dbReference type="EMBL" id="ETN71393.1"/>
    </source>
</evidence>
<sequence>MDMNVSKRIVSRIREEKVRKTAELATKAQEQYNDSDVMKCAPMRTTLRVCDEASLCLQQIAIHWLSLLTSSVLFGALLGTFNSSLEQTNIKRQQFVVSRKGLRDRLALGPEKSMISPINSR</sequence>
<dbReference type="CTD" id="25359388"/>
<evidence type="ECO:0000256" key="1">
    <source>
        <dbReference type="SAM" id="Phobius"/>
    </source>
</evidence>
<dbReference type="GeneID" id="25359388"/>